<accession>A0ABQ1Y0H6</accession>
<evidence type="ECO:0000313" key="1">
    <source>
        <dbReference type="EMBL" id="GGH08058.1"/>
    </source>
</evidence>
<gene>
    <name evidence="1" type="ORF">GCM10011577_35810</name>
</gene>
<evidence type="ECO:0000313" key="2">
    <source>
        <dbReference type="Proteomes" id="UP000596938"/>
    </source>
</evidence>
<protein>
    <submittedName>
        <fullName evidence="1">Uncharacterized protein</fullName>
    </submittedName>
</protein>
<proteinExistence type="predicted"/>
<dbReference type="Proteomes" id="UP000596938">
    <property type="component" value="Unassembled WGS sequence"/>
</dbReference>
<dbReference type="EMBL" id="BMKU01000014">
    <property type="protein sequence ID" value="GGH08058.1"/>
    <property type="molecule type" value="Genomic_DNA"/>
</dbReference>
<organism evidence="1 2">
    <name type="scientific">Pseudarthrobacter polychromogenes</name>
    <dbReference type="NCBI Taxonomy" id="1676"/>
    <lineage>
        <taxon>Bacteria</taxon>
        <taxon>Bacillati</taxon>
        <taxon>Actinomycetota</taxon>
        <taxon>Actinomycetes</taxon>
        <taxon>Micrococcales</taxon>
        <taxon>Micrococcaceae</taxon>
        <taxon>Pseudarthrobacter</taxon>
    </lineage>
</organism>
<keyword evidence="2" id="KW-1185">Reference proteome</keyword>
<reference evidence="2" key="1">
    <citation type="journal article" date="2019" name="Int. J. Syst. Evol. Microbiol.">
        <title>The Global Catalogue of Microorganisms (GCM) 10K type strain sequencing project: providing services to taxonomists for standard genome sequencing and annotation.</title>
        <authorList>
            <consortium name="The Broad Institute Genomics Platform"/>
            <consortium name="The Broad Institute Genome Sequencing Center for Infectious Disease"/>
            <person name="Wu L."/>
            <person name="Ma J."/>
        </authorList>
    </citation>
    <scope>NUCLEOTIDE SEQUENCE [LARGE SCALE GENOMIC DNA]</scope>
    <source>
        <strain evidence="2">CGMCC 1.1927</strain>
    </source>
</reference>
<name>A0ABQ1Y0H6_9MICC</name>
<comment type="caution">
    <text evidence="1">The sequence shown here is derived from an EMBL/GenBank/DDBJ whole genome shotgun (WGS) entry which is preliminary data.</text>
</comment>
<sequence>MGLPCSLITATWCVSAWVSMPAMTLVGSLAKMEIAPSVEFDTDRARARWADKTVMGLVVSGSYEVMSAWLDTPFNGP</sequence>